<dbReference type="Proteomes" id="UP001153712">
    <property type="component" value="Chromosome 15"/>
</dbReference>
<feature type="compositionally biased region" description="Basic residues" evidence="4">
    <location>
        <begin position="54"/>
        <end position="65"/>
    </location>
</feature>
<gene>
    <name evidence="5" type="ORF">PHYEVI_LOCUS4280</name>
</gene>
<dbReference type="Gene3D" id="1.25.40.10">
    <property type="entry name" value="Tetratricopeptide repeat domain"/>
    <property type="match status" value="1"/>
</dbReference>
<organism evidence="5 6">
    <name type="scientific">Phyllotreta striolata</name>
    <name type="common">Striped flea beetle</name>
    <name type="synonym">Crioceris striolata</name>
    <dbReference type="NCBI Taxonomy" id="444603"/>
    <lineage>
        <taxon>Eukaryota</taxon>
        <taxon>Metazoa</taxon>
        <taxon>Ecdysozoa</taxon>
        <taxon>Arthropoda</taxon>
        <taxon>Hexapoda</taxon>
        <taxon>Insecta</taxon>
        <taxon>Pterygota</taxon>
        <taxon>Neoptera</taxon>
        <taxon>Endopterygota</taxon>
        <taxon>Coleoptera</taxon>
        <taxon>Polyphaga</taxon>
        <taxon>Cucujiformia</taxon>
        <taxon>Chrysomeloidea</taxon>
        <taxon>Chrysomelidae</taxon>
        <taxon>Galerucinae</taxon>
        <taxon>Alticini</taxon>
        <taxon>Phyllotreta</taxon>
    </lineage>
</organism>
<dbReference type="PANTHER" id="PTHR13471">
    <property type="entry name" value="TETRATRICOPEPTIDE-LIKE HELICAL"/>
    <property type="match status" value="1"/>
</dbReference>
<reference evidence="5" key="1">
    <citation type="submission" date="2022-01" db="EMBL/GenBank/DDBJ databases">
        <authorList>
            <person name="King R."/>
        </authorList>
    </citation>
    <scope>NUCLEOTIDE SEQUENCE</scope>
</reference>
<dbReference type="InterPro" id="IPR011990">
    <property type="entry name" value="TPR-like_helical_dom_sf"/>
</dbReference>
<feature type="region of interest" description="Disordered" evidence="4">
    <location>
        <begin position="1"/>
        <end position="72"/>
    </location>
</feature>
<keyword evidence="3" id="KW-0539">Nucleus</keyword>
<evidence type="ECO:0000256" key="3">
    <source>
        <dbReference type="ARBA" id="ARBA00023242"/>
    </source>
</evidence>
<evidence type="ECO:0000256" key="4">
    <source>
        <dbReference type="SAM" id="MobiDB-lite"/>
    </source>
</evidence>
<proteinExistence type="inferred from homology"/>
<evidence type="ECO:0000313" key="5">
    <source>
        <dbReference type="EMBL" id="CAG9857882.1"/>
    </source>
</evidence>
<name>A0A9N9TPI8_PHYSR</name>
<comment type="subcellular location">
    <subcellularLocation>
        <location evidence="1">Nucleus</location>
    </subcellularLocation>
</comment>
<evidence type="ECO:0008006" key="7">
    <source>
        <dbReference type="Google" id="ProtNLM"/>
    </source>
</evidence>
<protein>
    <recommendedName>
        <fullName evidence="7">Protein NRDE2 homolog</fullName>
    </recommendedName>
</protein>
<accession>A0A9N9TPI8</accession>
<dbReference type="GO" id="GO:0031048">
    <property type="term" value="P:regulatory ncRNA-mediated heterochromatin formation"/>
    <property type="evidence" value="ECO:0007669"/>
    <property type="project" value="TreeGrafter"/>
</dbReference>
<keyword evidence="6" id="KW-1185">Reference proteome</keyword>
<dbReference type="GO" id="GO:0071013">
    <property type="term" value="C:catalytic step 2 spliceosome"/>
    <property type="evidence" value="ECO:0007669"/>
    <property type="project" value="TreeGrafter"/>
</dbReference>
<evidence type="ECO:0000313" key="6">
    <source>
        <dbReference type="Proteomes" id="UP001153712"/>
    </source>
</evidence>
<dbReference type="EMBL" id="OU900108">
    <property type="protein sequence ID" value="CAG9857882.1"/>
    <property type="molecule type" value="Genomic_DNA"/>
</dbReference>
<feature type="compositionally biased region" description="Polar residues" evidence="4">
    <location>
        <begin position="8"/>
        <end position="50"/>
    </location>
</feature>
<dbReference type="AlphaFoldDB" id="A0A9N9TPI8"/>
<dbReference type="OrthoDB" id="297219at2759"/>
<evidence type="ECO:0000256" key="2">
    <source>
        <dbReference type="ARBA" id="ARBA00009265"/>
    </source>
</evidence>
<sequence length="955" mass="111895">MSLFPAYSDTNTKVPEDPISNNSEWLENSSFQPTLITPQQPDVTEAKNTATNSTRKHKKRKKTKEKLKNTTKQVIKSQLTPEIVEDVYRIELSGARELLNVTRISRPSAPKCEIKYWIRDKRYPKTTSKTSFKRYHKYLHVPSKPDKEQPLTSKNLDTIGFAERDEHYSGFKEEKELSDKTGYYNKHLNEHPDDIKVWLEYIRFQDIVHDFEKTHKKGSIVKTQKVLAERKLSILEKALLLNINDESLQRERLKITARSYPSDELQMYLKNLVEKDKGNIILWQGYIEATQCSMSHCNTPNVLQLYTKCLSTLHQMRRASSVERHLLEESILNMLYQCGLFLKQAGLFEQLWTLLKLYLELNLSPNDKSKFDFSESSRFEETQLVELEEVILTSNLPLHELWLRIEKLRESCHFLPHNDVGRCEDPQRMVFVEDVAELVHPITMPNNVFKLTATVYSLLKVPLLPCRHTTMKELGLDYVPWNLDSIEPLLAVFLPLYPIEISKSFWSDTKLAVGPQYLKKIPGHEEYLRFVLKLMENCAGCLNGDDKMAATIWFFRFQRLLVILHNSKLFIMSDSLKKLIRKTFKDVLKVEENRQNEIYYLEYALLEYELGNIETCSSIIETALKFNKTTECDFNNIDESLVNWCHLHKQYVQLEIKQSRNESAVKLLCKMVSFEHRSSLEEIEEKFHSITHRLLENFTTITCVQHFLPNFFTDWIICNGWFLYLTKTPEDCFRFLSNCLETLRHSDTLQKEVLYEFYAAVLFKYSTESREVVKLLDEVLYSAVECYPNNIFLLSVLGKRQELTNCLGLRWWKVQNLLLSTDRALASLYAVIIVKQQIDMFQEDVIDTITESSCGLRPNLKNQMLSVLKKITSGTNTRKCGLIWRLYLQFVYAHFSPEICRNVYYSAVEECPWLKALYMDAAIYIPTELAQIQDLIIEKQLRLHVTPEELDVLRN</sequence>
<evidence type="ECO:0000256" key="1">
    <source>
        <dbReference type="ARBA" id="ARBA00004123"/>
    </source>
</evidence>
<comment type="similarity">
    <text evidence="2">Belongs to the NRDE2 family.</text>
</comment>
<dbReference type="InterPro" id="IPR013633">
    <property type="entry name" value="NRDE-2"/>
</dbReference>
<dbReference type="Pfam" id="PF08424">
    <property type="entry name" value="NRDE-2"/>
    <property type="match status" value="1"/>
</dbReference>
<dbReference type="PANTHER" id="PTHR13471:SF0">
    <property type="entry name" value="NUCLEAR EXOSOME REGULATOR NRDE2"/>
    <property type="match status" value="1"/>
</dbReference>
<dbReference type="GO" id="GO:1902369">
    <property type="term" value="P:negative regulation of RNA catabolic process"/>
    <property type="evidence" value="ECO:0007669"/>
    <property type="project" value="TreeGrafter"/>
</dbReference>